<name>A0A1F6MA90_9BACT</name>
<keyword evidence="2" id="KW-1003">Cell membrane</keyword>
<feature type="transmembrane region" description="Helical" evidence="8">
    <location>
        <begin position="134"/>
        <end position="153"/>
    </location>
</feature>
<feature type="transmembrane region" description="Helical" evidence="8">
    <location>
        <begin position="184"/>
        <end position="205"/>
    </location>
</feature>
<accession>A0A1F6MA90</accession>
<feature type="domain" description="Glycosyltransferase RgtA/B/C/D-like" evidence="9">
    <location>
        <begin position="64"/>
        <end position="221"/>
    </location>
</feature>
<feature type="transmembrane region" description="Helical" evidence="8">
    <location>
        <begin position="284"/>
        <end position="303"/>
    </location>
</feature>
<evidence type="ECO:0000259" key="9">
    <source>
        <dbReference type="Pfam" id="PF13231"/>
    </source>
</evidence>
<feature type="transmembrane region" description="Helical" evidence="8">
    <location>
        <begin position="86"/>
        <end position="103"/>
    </location>
</feature>
<dbReference type="Proteomes" id="UP000176282">
    <property type="component" value="Unassembled WGS sequence"/>
</dbReference>
<dbReference type="PANTHER" id="PTHR33908">
    <property type="entry name" value="MANNOSYLTRANSFERASE YKCB-RELATED"/>
    <property type="match status" value="1"/>
</dbReference>
<dbReference type="InterPro" id="IPR050297">
    <property type="entry name" value="LipidA_mod_glycosyltrf_83"/>
</dbReference>
<keyword evidence="3" id="KW-0328">Glycosyltransferase</keyword>
<protein>
    <recommendedName>
        <fullName evidence="9">Glycosyltransferase RgtA/B/C/D-like domain-containing protein</fullName>
    </recommendedName>
</protein>
<evidence type="ECO:0000313" key="10">
    <source>
        <dbReference type="EMBL" id="OGH68547.1"/>
    </source>
</evidence>
<feature type="transmembrane region" description="Helical" evidence="8">
    <location>
        <begin position="309"/>
        <end position="332"/>
    </location>
</feature>
<proteinExistence type="predicted"/>
<keyword evidence="6 8" id="KW-1133">Transmembrane helix</keyword>
<dbReference type="STRING" id="1798680.A3J66_03060"/>
<dbReference type="EMBL" id="MFQB01000012">
    <property type="protein sequence ID" value="OGH68547.1"/>
    <property type="molecule type" value="Genomic_DNA"/>
</dbReference>
<comment type="caution">
    <text evidence="10">The sequence shown here is derived from an EMBL/GenBank/DDBJ whole genome shotgun (WGS) entry which is preliminary data.</text>
</comment>
<keyword evidence="4" id="KW-0808">Transferase</keyword>
<gene>
    <name evidence="10" type="ORF">A3J66_03060</name>
</gene>
<feature type="transmembrane region" description="Helical" evidence="8">
    <location>
        <begin position="339"/>
        <end position="355"/>
    </location>
</feature>
<dbReference type="Pfam" id="PF13231">
    <property type="entry name" value="PMT_2"/>
    <property type="match status" value="1"/>
</dbReference>
<dbReference type="GO" id="GO:0005886">
    <property type="term" value="C:plasma membrane"/>
    <property type="evidence" value="ECO:0007669"/>
    <property type="project" value="UniProtKB-SubCell"/>
</dbReference>
<feature type="transmembrane region" description="Helical" evidence="8">
    <location>
        <begin position="110"/>
        <end position="128"/>
    </location>
</feature>
<organism evidence="10 11">
    <name type="scientific">Candidatus Magasanikbacteria bacterium RIFCSPHIGHO2_02_FULL_47_14</name>
    <dbReference type="NCBI Taxonomy" id="1798680"/>
    <lineage>
        <taxon>Bacteria</taxon>
        <taxon>Candidatus Magasanikiibacteriota</taxon>
    </lineage>
</organism>
<keyword evidence="7 8" id="KW-0472">Membrane</keyword>
<dbReference type="GO" id="GO:0009103">
    <property type="term" value="P:lipopolysaccharide biosynthetic process"/>
    <property type="evidence" value="ECO:0007669"/>
    <property type="project" value="UniProtKB-ARBA"/>
</dbReference>
<feature type="transmembrane region" description="Helical" evidence="8">
    <location>
        <begin position="251"/>
        <end position="272"/>
    </location>
</feature>
<evidence type="ECO:0000313" key="11">
    <source>
        <dbReference type="Proteomes" id="UP000176282"/>
    </source>
</evidence>
<evidence type="ECO:0000256" key="1">
    <source>
        <dbReference type="ARBA" id="ARBA00004651"/>
    </source>
</evidence>
<reference evidence="10 11" key="1">
    <citation type="journal article" date="2016" name="Nat. Commun.">
        <title>Thousands of microbial genomes shed light on interconnected biogeochemical processes in an aquifer system.</title>
        <authorList>
            <person name="Anantharaman K."/>
            <person name="Brown C.T."/>
            <person name="Hug L.A."/>
            <person name="Sharon I."/>
            <person name="Castelle C.J."/>
            <person name="Probst A.J."/>
            <person name="Thomas B.C."/>
            <person name="Singh A."/>
            <person name="Wilkins M.J."/>
            <person name="Karaoz U."/>
            <person name="Brodie E.L."/>
            <person name="Williams K.H."/>
            <person name="Hubbard S.S."/>
            <person name="Banfield J.F."/>
        </authorList>
    </citation>
    <scope>NUCLEOTIDE SEQUENCE [LARGE SCALE GENOMIC DNA]</scope>
</reference>
<evidence type="ECO:0000256" key="2">
    <source>
        <dbReference type="ARBA" id="ARBA00022475"/>
    </source>
</evidence>
<sequence length="510" mass="59662">MNYRKKFFLITCAFILLWAGITRVYKLDEQSWWMDEGYSVNAALSTIEKGYPLLPSGLAYNQHIVYTYFLAGSIKIFGLSEWSTRAPSVLASMLTLPIIFFFTKKMIGPRVAYLATLLASFSYWEIAWARQARFYALFQLTFWAALFFFWNAVTSRKKIDFLWAGFFSCLTFFLHPLGIFLIPIYVATIIVTLLNMQGVSLRMWWRKNWPSIATISLLLAVTGIFFYRPIYETFREVSVHRLFYLPKYLSFFRNGTPGVALLAVLSLLFPFAHDKRQSPSLNPVLYLWTIFLIPFTGLSFFVFLLQYRYVFIILPALFILSAFSLISIYDWLANRHHPVYRLVYIGVVLVYFLVSPEFQVTPTPQYALESDRPNTKGFISYTPQPNWQGAYDYILKNKRQDDILISAQPVFTYIYTGEPGQWIFYTLTKKPERGRPPKPDERDPYVGAKTIVTKENLMQTILNKHGFVVLDSFARDGRIPTDILTYIEKKLVLRYTNTFNRWSTIWVYEF</sequence>
<evidence type="ECO:0000256" key="8">
    <source>
        <dbReference type="SAM" id="Phobius"/>
    </source>
</evidence>
<dbReference type="InterPro" id="IPR038731">
    <property type="entry name" value="RgtA/B/C-like"/>
</dbReference>
<comment type="subcellular location">
    <subcellularLocation>
        <location evidence="1">Cell membrane</location>
        <topology evidence="1">Multi-pass membrane protein</topology>
    </subcellularLocation>
</comment>
<keyword evidence="5 8" id="KW-0812">Transmembrane</keyword>
<evidence type="ECO:0000256" key="4">
    <source>
        <dbReference type="ARBA" id="ARBA00022679"/>
    </source>
</evidence>
<dbReference type="GO" id="GO:0010041">
    <property type="term" value="P:response to iron(III) ion"/>
    <property type="evidence" value="ECO:0007669"/>
    <property type="project" value="TreeGrafter"/>
</dbReference>
<evidence type="ECO:0000256" key="3">
    <source>
        <dbReference type="ARBA" id="ARBA00022676"/>
    </source>
</evidence>
<dbReference type="PANTHER" id="PTHR33908:SF3">
    <property type="entry name" value="UNDECAPRENYL PHOSPHATE-ALPHA-4-AMINO-4-DEOXY-L-ARABINOSE ARABINOSYL TRANSFERASE"/>
    <property type="match status" value="1"/>
</dbReference>
<feature type="transmembrane region" description="Helical" evidence="8">
    <location>
        <begin position="212"/>
        <end position="231"/>
    </location>
</feature>
<dbReference type="GO" id="GO:0016763">
    <property type="term" value="F:pentosyltransferase activity"/>
    <property type="evidence" value="ECO:0007669"/>
    <property type="project" value="TreeGrafter"/>
</dbReference>
<evidence type="ECO:0000256" key="5">
    <source>
        <dbReference type="ARBA" id="ARBA00022692"/>
    </source>
</evidence>
<evidence type="ECO:0000256" key="7">
    <source>
        <dbReference type="ARBA" id="ARBA00023136"/>
    </source>
</evidence>
<evidence type="ECO:0000256" key="6">
    <source>
        <dbReference type="ARBA" id="ARBA00022989"/>
    </source>
</evidence>
<dbReference type="AlphaFoldDB" id="A0A1F6MA90"/>